<organism evidence="2 3">
    <name type="scientific">Ectocarpus siliculosus</name>
    <name type="common">Brown alga</name>
    <name type="synonym">Conferva siliculosa</name>
    <dbReference type="NCBI Taxonomy" id="2880"/>
    <lineage>
        <taxon>Eukaryota</taxon>
        <taxon>Sar</taxon>
        <taxon>Stramenopiles</taxon>
        <taxon>Ochrophyta</taxon>
        <taxon>PX clade</taxon>
        <taxon>Phaeophyceae</taxon>
        <taxon>Ectocarpales</taxon>
        <taxon>Ectocarpaceae</taxon>
        <taxon>Ectocarpus</taxon>
    </lineage>
</organism>
<feature type="region of interest" description="Disordered" evidence="1">
    <location>
        <begin position="1"/>
        <end position="22"/>
    </location>
</feature>
<accession>D7FX82</accession>
<dbReference type="InParanoid" id="D7FX82"/>
<dbReference type="EMBL" id="FN649752">
    <property type="protein sequence ID" value="CBJ49260.1"/>
    <property type="molecule type" value="Genomic_DNA"/>
</dbReference>
<name>D7FX82_ECTSI</name>
<keyword evidence="3" id="KW-1185">Reference proteome</keyword>
<dbReference type="EMBL" id="FN648510">
    <property type="protein sequence ID" value="CBJ49260.1"/>
    <property type="molecule type" value="Genomic_DNA"/>
</dbReference>
<feature type="compositionally biased region" description="Basic and acidic residues" evidence="1">
    <location>
        <begin position="7"/>
        <end position="22"/>
    </location>
</feature>
<gene>
    <name evidence="2" type="ORF">Esi_0320_0003</name>
</gene>
<proteinExistence type="predicted"/>
<evidence type="ECO:0000256" key="1">
    <source>
        <dbReference type="SAM" id="MobiDB-lite"/>
    </source>
</evidence>
<evidence type="ECO:0000313" key="3">
    <source>
        <dbReference type="Proteomes" id="UP000002630"/>
    </source>
</evidence>
<reference evidence="2 3" key="1">
    <citation type="journal article" date="2010" name="Nature">
        <title>The Ectocarpus genome and the independent evolution of multicellularity in brown algae.</title>
        <authorList>
            <person name="Cock J.M."/>
            <person name="Sterck L."/>
            <person name="Rouze P."/>
            <person name="Scornet D."/>
            <person name="Allen A.E."/>
            <person name="Amoutzias G."/>
            <person name="Anthouard V."/>
            <person name="Artiguenave F."/>
            <person name="Aury J.M."/>
            <person name="Badger J.H."/>
            <person name="Beszteri B."/>
            <person name="Billiau K."/>
            <person name="Bonnet E."/>
            <person name="Bothwell J.H."/>
            <person name="Bowler C."/>
            <person name="Boyen C."/>
            <person name="Brownlee C."/>
            <person name="Carrano C.J."/>
            <person name="Charrier B."/>
            <person name="Cho G.Y."/>
            <person name="Coelho S.M."/>
            <person name="Collen J."/>
            <person name="Corre E."/>
            <person name="Da Silva C."/>
            <person name="Delage L."/>
            <person name="Delaroque N."/>
            <person name="Dittami S.M."/>
            <person name="Doulbeau S."/>
            <person name="Elias M."/>
            <person name="Farnham G."/>
            <person name="Gachon C.M."/>
            <person name="Gschloessl B."/>
            <person name="Heesch S."/>
            <person name="Jabbari K."/>
            <person name="Jubin C."/>
            <person name="Kawai H."/>
            <person name="Kimura K."/>
            <person name="Kloareg B."/>
            <person name="Kupper F.C."/>
            <person name="Lang D."/>
            <person name="Le Bail A."/>
            <person name="Leblanc C."/>
            <person name="Lerouge P."/>
            <person name="Lohr M."/>
            <person name="Lopez P.J."/>
            <person name="Martens C."/>
            <person name="Maumus F."/>
            <person name="Michel G."/>
            <person name="Miranda-Saavedra D."/>
            <person name="Morales J."/>
            <person name="Moreau H."/>
            <person name="Motomura T."/>
            <person name="Nagasato C."/>
            <person name="Napoli C.A."/>
            <person name="Nelson D.R."/>
            <person name="Nyvall-Collen P."/>
            <person name="Peters A.F."/>
            <person name="Pommier C."/>
            <person name="Potin P."/>
            <person name="Poulain J."/>
            <person name="Quesneville H."/>
            <person name="Read B."/>
            <person name="Rensing S.A."/>
            <person name="Ritter A."/>
            <person name="Rousvoal S."/>
            <person name="Samanta M."/>
            <person name="Samson G."/>
            <person name="Schroeder D.C."/>
            <person name="Segurens B."/>
            <person name="Strittmatter M."/>
            <person name="Tonon T."/>
            <person name="Tregear J.W."/>
            <person name="Valentin K."/>
            <person name="von Dassow P."/>
            <person name="Yamagishi T."/>
            <person name="Van de Peer Y."/>
            <person name="Wincker P."/>
        </authorList>
    </citation>
    <scope>NUCLEOTIDE SEQUENCE [LARGE SCALE GENOMIC DNA]</scope>
    <source>
        <strain evidence="3">Ec32 / CCAP1310/4</strain>
    </source>
</reference>
<sequence length="91" mass="10231">MQIEYSAKMDADEEQKGAEMRKVKDRQVVADSAGVCRDSKQHLRFSAFLEQYKQGWTAPRYSSAGRATLTALEAANFLGQSLEELPLCLRC</sequence>
<protein>
    <submittedName>
        <fullName evidence="2">Uncharacterized protein</fullName>
    </submittedName>
</protein>
<evidence type="ECO:0000313" key="2">
    <source>
        <dbReference type="EMBL" id="CBJ49260.1"/>
    </source>
</evidence>
<dbReference type="AlphaFoldDB" id="D7FX82"/>
<dbReference type="Proteomes" id="UP000002630">
    <property type="component" value="Linkage Group LG27"/>
</dbReference>